<gene>
    <name evidence="1" type="ORF">Zm00014a_031499</name>
</gene>
<dbReference type="AlphaFoldDB" id="A0A317YAR1"/>
<reference evidence="1" key="1">
    <citation type="journal article" date="2018" name="Nat. Genet.">
        <title>Extensive intraspecific gene order and gene structural variations between Mo17 and other maize genomes.</title>
        <authorList>
            <person name="Sun S."/>
            <person name="Zhou Y."/>
            <person name="Chen J."/>
            <person name="Shi J."/>
            <person name="Zhao H."/>
            <person name="Zhao H."/>
            <person name="Song W."/>
            <person name="Zhang M."/>
            <person name="Cui Y."/>
            <person name="Dong X."/>
            <person name="Liu H."/>
            <person name="Ma X."/>
            <person name="Jiao Y."/>
            <person name="Wang B."/>
            <person name="Wei X."/>
            <person name="Stein J.C."/>
            <person name="Glaubitz J.C."/>
            <person name="Lu F."/>
            <person name="Yu G."/>
            <person name="Liang C."/>
            <person name="Fengler K."/>
            <person name="Li B."/>
            <person name="Rafalski A."/>
            <person name="Schnable P.S."/>
            <person name="Ware D.H."/>
            <person name="Buckler E.S."/>
            <person name="Lai J."/>
        </authorList>
    </citation>
    <scope>NUCLEOTIDE SEQUENCE [LARGE SCALE GENOMIC DNA]</scope>
    <source>
        <tissue evidence="1">Seedling</tissue>
    </source>
</reference>
<comment type="caution">
    <text evidence="1">The sequence shown here is derived from an EMBL/GenBank/DDBJ whole genome shotgun (WGS) entry which is preliminary data.</text>
</comment>
<dbReference type="EMBL" id="NCVQ01000001">
    <property type="protein sequence ID" value="PWZ55613.1"/>
    <property type="molecule type" value="Genomic_DNA"/>
</dbReference>
<proteinExistence type="predicted"/>
<name>A0A317YAR1_MAIZE</name>
<sequence>MIHSSTACKKHLQEYSLQIH</sequence>
<dbReference type="Proteomes" id="UP000251960">
    <property type="component" value="Chromosome 1"/>
</dbReference>
<evidence type="ECO:0000313" key="1">
    <source>
        <dbReference type="EMBL" id="PWZ55613.1"/>
    </source>
</evidence>
<accession>A0A317YAR1</accession>
<protein>
    <submittedName>
        <fullName evidence="1">Uncharacterized protein</fullName>
    </submittedName>
</protein>
<organism evidence="1">
    <name type="scientific">Zea mays</name>
    <name type="common">Maize</name>
    <dbReference type="NCBI Taxonomy" id="4577"/>
    <lineage>
        <taxon>Eukaryota</taxon>
        <taxon>Viridiplantae</taxon>
        <taxon>Streptophyta</taxon>
        <taxon>Embryophyta</taxon>
        <taxon>Tracheophyta</taxon>
        <taxon>Spermatophyta</taxon>
        <taxon>Magnoliopsida</taxon>
        <taxon>Liliopsida</taxon>
        <taxon>Poales</taxon>
        <taxon>Poaceae</taxon>
        <taxon>PACMAD clade</taxon>
        <taxon>Panicoideae</taxon>
        <taxon>Andropogonodae</taxon>
        <taxon>Andropogoneae</taxon>
        <taxon>Tripsacinae</taxon>
        <taxon>Zea</taxon>
    </lineage>
</organism>